<evidence type="ECO:0000256" key="1">
    <source>
        <dbReference type="SAM" id="SignalP"/>
    </source>
</evidence>
<keyword evidence="3" id="KW-1185">Reference proteome</keyword>
<evidence type="ECO:0000313" key="2">
    <source>
        <dbReference type="EMBL" id="WCT57773.1"/>
    </source>
</evidence>
<sequence length="119" mass="13259">MKLCMIILVIAILISGCSNYQEVSGNTKNWSVKVTEIPPQENTEMVQTTIQYIGKEDSINDFKFKLVSDAISVSGTDSAPSLPFNTTISTNPKTSDPFSKPIKLTIEWNNQIEEMTLQQ</sequence>
<dbReference type="AlphaFoldDB" id="A0AAX3M790"/>
<organism evidence="2 3">
    <name type="scientific">Paenibacillus kyungheensis</name>
    <dbReference type="NCBI Taxonomy" id="1452732"/>
    <lineage>
        <taxon>Bacteria</taxon>
        <taxon>Bacillati</taxon>
        <taxon>Bacillota</taxon>
        <taxon>Bacilli</taxon>
        <taxon>Bacillales</taxon>
        <taxon>Paenibacillaceae</taxon>
        <taxon>Paenibacillus</taxon>
    </lineage>
</organism>
<gene>
    <name evidence="2" type="ORF">PQ456_09755</name>
</gene>
<dbReference type="RefSeq" id="WP_273615937.1">
    <property type="nucleotide sequence ID" value="NZ_CP117416.1"/>
</dbReference>
<accession>A0AAX3M790</accession>
<evidence type="ECO:0008006" key="4">
    <source>
        <dbReference type="Google" id="ProtNLM"/>
    </source>
</evidence>
<dbReference type="PROSITE" id="PS51257">
    <property type="entry name" value="PROKAR_LIPOPROTEIN"/>
    <property type="match status" value="1"/>
</dbReference>
<protein>
    <recommendedName>
        <fullName evidence="4">Lipoprotein</fullName>
    </recommendedName>
</protein>
<dbReference type="Proteomes" id="UP001220509">
    <property type="component" value="Chromosome"/>
</dbReference>
<keyword evidence="1" id="KW-0732">Signal</keyword>
<evidence type="ECO:0000313" key="3">
    <source>
        <dbReference type="Proteomes" id="UP001220509"/>
    </source>
</evidence>
<feature type="chain" id="PRO_5043556299" description="Lipoprotein" evidence="1">
    <location>
        <begin position="21"/>
        <end position="119"/>
    </location>
</feature>
<dbReference type="KEGG" id="pka:PQ456_09755"/>
<name>A0AAX3M790_9BACL</name>
<reference evidence="2 3" key="1">
    <citation type="submission" date="2023-02" db="EMBL/GenBank/DDBJ databases">
        <title>Genome sequence of Paenibacillus kyungheensis KACC 18744.</title>
        <authorList>
            <person name="Kim S."/>
            <person name="Heo J."/>
            <person name="Kwon S.-W."/>
        </authorList>
    </citation>
    <scope>NUCLEOTIDE SEQUENCE [LARGE SCALE GENOMIC DNA]</scope>
    <source>
        <strain evidence="2 3">KACC 18744</strain>
    </source>
</reference>
<feature type="signal peptide" evidence="1">
    <location>
        <begin position="1"/>
        <end position="20"/>
    </location>
</feature>
<dbReference type="EMBL" id="CP117416">
    <property type="protein sequence ID" value="WCT57773.1"/>
    <property type="molecule type" value="Genomic_DNA"/>
</dbReference>
<proteinExistence type="predicted"/>